<proteinExistence type="predicted"/>
<protein>
    <submittedName>
        <fullName evidence="2">Uncharacterized protein</fullName>
    </submittedName>
</protein>
<dbReference type="Proteomes" id="UP000652013">
    <property type="component" value="Unassembled WGS sequence"/>
</dbReference>
<dbReference type="EMBL" id="BOOY01000044">
    <property type="protein sequence ID" value="GIJ06705.1"/>
    <property type="molecule type" value="Genomic_DNA"/>
</dbReference>
<dbReference type="RefSeq" id="WP_203941871.1">
    <property type="nucleotide sequence ID" value="NZ_BAAAGJ010000021.1"/>
</dbReference>
<sequence length="115" mass="11766">MDAVGGELGGRDVVPPVAGDDAVGEQVSDEVLQVPRGVRDVIASMEGCSHVGRALAAPDAGVRRQDGSDPPPRPAVSPWPATMSATASSVVSRTERRCSSTVSFQSLGSHDRGTA</sequence>
<comment type="caution">
    <text evidence="2">The sequence shown here is derived from an EMBL/GenBank/DDBJ whole genome shotgun (WGS) entry which is preliminary data.</text>
</comment>
<feature type="compositionally biased region" description="Low complexity" evidence="1">
    <location>
        <begin position="78"/>
        <end position="92"/>
    </location>
</feature>
<feature type="compositionally biased region" description="Polar residues" evidence="1">
    <location>
        <begin position="99"/>
        <end position="108"/>
    </location>
</feature>
<gene>
    <name evidence="2" type="ORF">Sya03_60570</name>
</gene>
<feature type="region of interest" description="Disordered" evidence="1">
    <location>
        <begin position="55"/>
        <end position="115"/>
    </location>
</feature>
<feature type="compositionally biased region" description="Low complexity" evidence="1">
    <location>
        <begin position="11"/>
        <end position="21"/>
    </location>
</feature>
<feature type="region of interest" description="Disordered" evidence="1">
    <location>
        <begin position="1"/>
        <end position="28"/>
    </location>
</feature>
<keyword evidence="3" id="KW-1185">Reference proteome</keyword>
<accession>A0A8J4DMZ4</accession>
<evidence type="ECO:0000313" key="2">
    <source>
        <dbReference type="EMBL" id="GIJ06705.1"/>
    </source>
</evidence>
<evidence type="ECO:0000313" key="3">
    <source>
        <dbReference type="Proteomes" id="UP000652013"/>
    </source>
</evidence>
<dbReference type="AlphaFoldDB" id="A0A8J4DMZ4"/>
<evidence type="ECO:0000256" key="1">
    <source>
        <dbReference type="SAM" id="MobiDB-lite"/>
    </source>
</evidence>
<reference evidence="2" key="1">
    <citation type="submission" date="2021-01" db="EMBL/GenBank/DDBJ databases">
        <title>Whole genome shotgun sequence of Spirilliplanes yamanashiensis NBRC 15828.</title>
        <authorList>
            <person name="Komaki H."/>
            <person name="Tamura T."/>
        </authorList>
    </citation>
    <scope>NUCLEOTIDE SEQUENCE</scope>
    <source>
        <strain evidence="2">NBRC 15828</strain>
    </source>
</reference>
<name>A0A8J4DMZ4_9ACTN</name>
<organism evidence="2 3">
    <name type="scientific">Spirilliplanes yamanashiensis</name>
    <dbReference type="NCBI Taxonomy" id="42233"/>
    <lineage>
        <taxon>Bacteria</taxon>
        <taxon>Bacillati</taxon>
        <taxon>Actinomycetota</taxon>
        <taxon>Actinomycetes</taxon>
        <taxon>Micromonosporales</taxon>
        <taxon>Micromonosporaceae</taxon>
        <taxon>Spirilliplanes</taxon>
    </lineage>
</organism>